<keyword evidence="3" id="KW-1133">Transmembrane helix</keyword>
<dbReference type="CDD" id="cd05827">
    <property type="entry name" value="Sortase_C"/>
    <property type="match status" value="1"/>
</dbReference>
<organism evidence="4 5">
    <name type="scientific">Lactobacillus johnsonii</name>
    <dbReference type="NCBI Taxonomy" id="33959"/>
    <lineage>
        <taxon>Bacteria</taxon>
        <taxon>Bacillati</taxon>
        <taxon>Bacillota</taxon>
        <taxon>Bacilli</taxon>
        <taxon>Lactobacillales</taxon>
        <taxon>Lactobacillaceae</taxon>
        <taxon>Lactobacillus</taxon>
    </lineage>
</organism>
<sequence length="270" mass="30368">MKKRKKPLYYIIWGLLCLVILGISTYPFISDYLLARKQEAAIAQYEKQPRNYLENFYKQPTTKKAVDPFAKQSKTGNNSVNVAASELKTVAVLSIPKIKEVLPVFQGTSQIALDNGVGVLENTPLPVGGKGKHSVLTGHSGLSLNRLFTDLPKLKKGDKFYIKVNHQIRAYQVDQIHTVLPDNLHYFKTDPNKDLVTLVTCTPLFQNTHRLLVRGHRVPYHAEDISQDGGLTSLGKAAIVALIATFLMGLFYWWTHKWKGSMKNAKHAKK</sequence>
<proteinExistence type="predicted"/>
<protein>
    <submittedName>
        <fullName evidence="4">Class C sortase</fullName>
    </submittedName>
</protein>
<keyword evidence="1" id="KW-0378">Hydrolase</keyword>
<dbReference type="SUPFAM" id="SSF63817">
    <property type="entry name" value="Sortase"/>
    <property type="match status" value="1"/>
</dbReference>
<feature type="active site" description="Acyl-thioester intermediate" evidence="2">
    <location>
        <position position="201"/>
    </location>
</feature>
<evidence type="ECO:0000256" key="1">
    <source>
        <dbReference type="ARBA" id="ARBA00022801"/>
    </source>
</evidence>
<geneLocation type="plasmid" evidence="4 5">
    <name>unnamed2</name>
</geneLocation>
<reference evidence="4 5" key="1">
    <citation type="submission" date="2019-06" db="EMBL/GenBank/DDBJ databases">
        <title>Whole genome sequencing of Lactobacillus johnsonii strain G2A.</title>
        <authorList>
            <person name="Conlan S."/>
            <person name="Thomas P.J."/>
            <person name="Mullikin J."/>
            <person name="Singer J."/>
            <person name="Weaver C."/>
            <person name="Segre J.A."/>
        </authorList>
    </citation>
    <scope>NUCLEOTIDE SEQUENCE [LARGE SCALE GENOMIC DNA]</scope>
    <source>
        <strain evidence="4 5">G2A</strain>
        <plasmid evidence="4 5">unnamed2</plasmid>
    </source>
</reference>
<evidence type="ECO:0000256" key="2">
    <source>
        <dbReference type="PIRSR" id="PIRSR605754-1"/>
    </source>
</evidence>
<dbReference type="Proteomes" id="UP000464749">
    <property type="component" value="Plasmid unnamed2"/>
</dbReference>
<dbReference type="EMBL" id="CP040856">
    <property type="protein sequence ID" value="QIA88641.1"/>
    <property type="molecule type" value="Genomic_DNA"/>
</dbReference>
<keyword evidence="3" id="KW-0472">Membrane</keyword>
<evidence type="ECO:0000256" key="3">
    <source>
        <dbReference type="SAM" id="Phobius"/>
    </source>
</evidence>
<keyword evidence="4" id="KW-0614">Plasmid</keyword>
<dbReference type="InterPro" id="IPR023365">
    <property type="entry name" value="Sortase_dom-sf"/>
</dbReference>
<dbReference type="NCBIfam" id="TIGR01076">
    <property type="entry name" value="sortase_fam"/>
    <property type="match status" value="1"/>
</dbReference>
<dbReference type="Pfam" id="PF04203">
    <property type="entry name" value="Sortase"/>
    <property type="match status" value="1"/>
</dbReference>
<dbReference type="AlphaFoldDB" id="A0A9X7T7U0"/>
<dbReference type="InterPro" id="IPR042002">
    <property type="entry name" value="Sortase_C"/>
</dbReference>
<dbReference type="RefSeq" id="WP_163588998.1">
    <property type="nucleotide sequence ID" value="NZ_CP040856.1"/>
</dbReference>
<dbReference type="InterPro" id="IPR005754">
    <property type="entry name" value="Sortase"/>
</dbReference>
<evidence type="ECO:0000313" key="5">
    <source>
        <dbReference type="Proteomes" id="UP000464749"/>
    </source>
</evidence>
<feature type="active site" description="Proton donor/acceptor" evidence="2">
    <location>
        <position position="139"/>
    </location>
</feature>
<feature type="transmembrane region" description="Helical" evidence="3">
    <location>
        <begin position="234"/>
        <end position="254"/>
    </location>
</feature>
<accession>A0A9X7T7U0</accession>
<gene>
    <name evidence="4" type="ORF">FEE39_10385</name>
</gene>
<feature type="transmembrane region" description="Helical" evidence="3">
    <location>
        <begin position="7"/>
        <end position="29"/>
    </location>
</feature>
<evidence type="ECO:0000313" key="4">
    <source>
        <dbReference type="EMBL" id="QIA88641.1"/>
    </source>
</evidence>
<dbReference type="NCBIfam" id="NF033745">
    <property type="entry name" value="class_C_sortase"/>
    <property type="match status" value="1"/>
</dbReference>
<keyword evidence="3" id="KW-0812">Transmembrane</keyword>
<name>A0A9X7T7U0_LACJH</name>
<dbReference type="GO" id="GO:0016787">
    <property type="term" value="F:hydrolase activity"/>
    <property type="evidence" value="ECO:0007669"/>
    <property type="project" value="UniProtKB-KW"/>
</dbReference>
<dbReference type="Gene3D" id="2.40.260.10">
    <property type="entry name" value="Sortase"/>
    <property type="match status" value="1"/>
</dbReference>